<accession>A0A3D8YIE7</accession>
<dbReference type="Gene3D" id="1.50.10.10">
    <property type="match status" value="1"/>
</dbReference>
<dbReference type="InterPro" id="IPR018232">
    <property type="entry name" value="Glyco_hydro_37_CS"/>
</dbReference>
<dbReference type="Proteomes" id="UP000256373">
    <property type="component" value="Unassembled WGS sequence"/>
</dbReference>
<dbReference type="GO" id="GO:0004555">
    <property type="term" value="F:alpha,alpha-trehalase activity"/>
    <property type="evidence" value="ECO:0007669"/>
    <property type="project" value="InterPro"/>
</dbReference>
<dbReference type="NCBIfam" id="NF009774">
    <property type="entry name" value="PRK13271.1"/>
    <property type="match status" value="1"/>
</dbReference>
<keyword evidence="2" id="KW-0326">Glycosidase</keyword>
<dbReference type="NCBIfam" id="NF009773">
    <property type="entry name" value="PRK13270.1"/>
    <property type="match status" value="1"/>
</dbReference>
<dbReference type="SUPFAM" id="SSF48208">
    <property type="entry name" value="Six-hairpin glycosidases"/>
    <property type="match status" value="1"/>
</dbReference>
<dbReference type="PRINTS" id="PR00744">
    <property type="entry name" value="GLHYDRLASE37"/>
</dbReference>
<dbReference type="InterPro" id="IPR012341">
    <property type="entry name" value="6hp_glycosidase-like_sf"/>
</dbReference>
<organism evidence="3 4">
    <name type="scientific">Dyadobacter luteus</name>
    <dbReference type="NCBI Taxonomy" id="2259619"/>
    <lineage>
        <taxon>Bacteria</taxon>
        <taxon>Pseudomonadati</taxon>
        <taxon>Bacteroidota</taxon>
        <taxon>Cytophagia</taxon>
        <taxon>Cytophagales</taxon>
        <taxon>Spirosomataceae</taxon>
        <taxon>Dyadobacter</taxon>
    </lineage>
</organism>
<dbReference type="AlphaFoldDB" id="A0A3D8YIE7"/>
<evidence type="ECO:0000256" key="2">
    <source>
        <dbReference type="ARBA" id="ARBA00023295"/>
    </source>
</evidence>
<keyword evidence="1" id="KW-0378">Hydrolase</keyword>
<sequence length="537" mass="62470">MLNYVSRRPADLNLPDLTEDINTLENHELVNASPDQIFGDLFEAIQCSHIFDDSKTFADAIPLNDPEQICAQYQREKGQTGFEIAKFVMQHFRIPEHIASTFEANRKESVSKHIDRLWPVLTRQPDQQERGGSLIPLPNPYVVPGGRFREIYYWDTYFTMLGLKESGKTDLMGSMIENFAYLIEQFGFIPTANRTYYLSRSQPPFFSLMVKLYADSEGADVLSRYLPHLQQEYDYWMQTPEVDEPFTAYRRLVKLPDGALLNRYWDDMDTPRPESYIEDIELGEIAHQQFATPPRDTYRHIRAAAESGWDFSSRWFADKNDFSTIHTTDILPVDLNCLMYFLEKTLADAYLHTGDKKMHLRYEQKAARRALAIETYFWDEQKHFYMDYDFKTRSVTSHITLAGAFPLFFKLASNHQARFVKGYIRLNFMKSGGLLTTNVGSGQQWDSPNGWAPLQWIAYKGLRNYNFHQAADQISDEWLGLIEKEFKHSGKMLEKYNVSDTNLIAGGGEYEVQEGFGWTNGVYLRMKNKKYMKEIQA</sequence>
<dbReference type="InterPro" id="IPR001661">
    <property type="entry name" value="Glyco_hydro_37"/>
</dbReference>
<dbReference type="GO" id="GO:0005993">
    <property type="term" value="P:trehalose catabolic process"/>
    <property type="evidence" value="ECO:0007669"/>
    <property type="project" value="TreeGrafter"/>
</dbReference>
<proteinExistence type="predicted"/>
<dbReference type="EMBL" id="QNUL01000001">
    <property type="protein sequence ID" value="REA64505.1"/>
    <property type="molecule type" value="Genomic_DNA"/>
</dbReference>
<keyword evidence="4" id="KW-1185">Reference proteome</keyword>
<evidence type="ECO:0000256" key="1">
    <source>
        <dbReference type="ARBA" id="ARBA00022801"/>
    </source>
</evidence>
<gene>
    <name evidence="3" type="ORF">DSL64_00060</name>
</gene>
<comment type="caution">
    <text evidence="3">The sequence shown here is derived from an EMBL/GenBank/DDBJ whole genome shotgun (WGS) entry which is preliminary data.</text>
</comment>
<reference evidence="3 4" key="1">
    <citation type="submission" date="2018-07" db="EMBL/GenBank/DDBJ databases">
        <title>Dyadobacter roseus sp. nov., isolated from rose rhizosphere soil.</title>
        <authorList>
            <person name="Chen L."/>
        </authorList>
    </citation>
    <scope>NUCLEOTIDE SEQUENCE [LARGE SCALE GENOMIC DNA]</scope>
    <source>
        <strain evidence="3 4">RS19</strain>
    </source>
</reference>
<dbReference type="InterPro" id="IPR008928">
    <property type="entry name" value="6-hairpin_glycosidase_sf"/>
</dbReference>
<dbReference type="PANTHER" id="PTHR23403:SF1">
    <property type="entry name" value="TREHALASE"/>
    <property type="match status" value="1"/>
</dbReference>
<evidence type="ECO:0000313" key="4">
    <source>
        <dbReference type="Proteomes" id="UP000256373"/>
    </source>
</evidence>
<evidence type="ECO:0000313" key="3">
    <source>
        <dbReference type="EMBL" id="REA64505.1"/>
    </source>
</evidence>
<dbReference type="PANTHER" id="PTHR23403">
    <property type="entry name" value="TREHALASE"/>
    <property type="match status" value="1"/>
</dbReference>
<protein>
    <submittedName>
        <fullName evidence="3">Trehalase</fullName>
    </submittedName>
</protein>
<dbReference type="PROSITE" id="PS00928">
    <property type="entry name" value="TREHALASE_2"/>
    <property type="match status" value="1"/>
</dbReference>
<dbReference type="OrthoDB" id="106887at2"/>
<name>A0A3D8YIE7_9BACT</name>
<dbReference type="Pfam" id="PF01204">
    <property type="entry name" value="Trehalase"/>
    <property type="match status" value="1"/>
</dbReference>
<dbReference type="PROSITE" id="PS00927">
    <property type="entry name" value="TREHALASE_1"/>
    <property type="match status" value="1"/>
</dbReference>